<sequence>MHGLNIRIEWGKAKVMRVIDESQADYEKAEVLWEAELLGHNDYYDRKYPPHIFLDEPELVKAWRKGWNFHAECEAMSTCDGCNDPNGYPCPYHDMD</sequence>
<dbReference type="EMBL" id="JBFKZN010000018">
    <property type="protein sequence ID" value="MEW5291825.1"/>
    <property type="molecule type" value="Genomic_DNA"/>
</dbReference>
<proteinExistence type="predicted"/>
<dbReference type="RefSeq" id="WP_367168732.1">
    <property type="nucleotide sequence ID" value="NZ_JBFKZN010000018.1"/>
</dbReference>
<organism evidence="1 2">
    <name type="scientific">Erwinia papayae</name>
    <dbReference type="NCBI Taxonomy" id="206499"/>
    <lineage>
        <taxon>Bacteria</taxon>
        <taxon>Pseudomonadati</taxon>
        <taxon>Pseudomonadota</taxon>
        <taxon>Gammaproteobacteria</taxon>
        <taxon>Enterobacterales</taxon>
        <taxon>Erwiniaceae</taxon>
        <taxon>Erwinia</taxon>
    </lineage>
</organism>
<evidence type="ECO:0000313" key="2">
    <source>
        <dbReference type="Proteomes" id="UP001554567"/>
    </source>
</evidence>
<accession>A0ABV3N7N2</accession>
<evidence type="ECO:0000313" key="1">
    <source>
        <dbReference type="EMBL" id="MEW5291825.1"/>
    </source>
</evidence>
<gene>
    <name evidence="1" type="ORF">ABW286_22060</name>
</gene>
<dbReference type="Proteomes" id="UP001554567">
    <property type="component" value="Unassembled WGS sequence"/>
</dbReference>
<comment type="caution">
    <text evidence="1">The sequence shown here is derived from an EMBL/GenBank/DDBJ whole genome shotgun (WGS) entry which is preliminary data.</text>
</comment>
<keyword evidence="2" id="KW-1185">Reference proteome</keyword>
<name>A0ABV3N7N2_9GAMM</name>
<reference evidence="1 2" key="1">
    <citation type="submission" date="2024-07" db="EMBL/GenBank/DDBJ databases">
        <authorList>
            <person name="Dulla G.F.J."/>
            <person name="Delorm J.G."/>
        </authorList>
    </citation>
    <scope>NUCLEOTIDE SEQUENCE [LARGE SCALE GENOMIC DNA]</scope>
    <source>
        <strain evidence="1 2">JGD 233</strain>
    </source>
</reference>
<protein>
    <submittedName>
        <fullName evidence="1">Uncharacterized protein</fullName>
    </submittedName>
</protein>